<name>A0A0V1I787_9BILA</name>
<proteinExistence type="predicted"/>
<accession>A0A0V1I787</accession>
<dbReference type="OrthoDB" id="10507984at2759"/>
<comment type="caution">
    <text evidence="1">The sequence shown here is derived from an EMBL/GenBank/DDBJ whole genome shotgun (WGS) entry which is preliminary data.</text>
</comment>
<reference evidence="1 2" key="1">
    <citation type="submission" date="2015-01" db="EMBL/GenBank/DDBJ databases">
        <title>Evolution of Trichinella species and genotypes.</title>
        <authorList>
            <person name="Korhonen P.K."/>
            <person name="Edoardo P."/>
            <person name="Giuseppe L.R."/>
            <person name="Gasser R.B."/>
        </authorList>
    </citation>
    <scope>NUCLEOTIDE SEQUENCE [LARGE SCALE GENOMIC DNA]</scope>
    <source>
        <strain evidence="1">ISS1029</strain>
    </source>
</reference>
<evidence type="ECO:0000313" key="1">
    <source>
        <dbReference type="EMBL" id="KRZ18327.1"/>
    </source>
</evidence>
<organism evidence="1 2">
    <name type="scientific">Trichinella zimbabwensis</name>
    <dbReference type="NCBI Taxonomy" id="268475"/>
    <lineage>
        <taxon>Eukaryota</taxon>
        <taxon>Metazoa</taxon>
        <taxon>Ecdysozoa</taxon>
        <taxon>Nematoda</taxon>
        <taxon>Enoplea</taxon>
        <taxon>Dorylaimia</taxon>
        <taxon>Trichinellida</taxon>
        <taxon>Trichinellidae</taxon>
        <taxon>Trichinella</taxon>
    </lineage>
</organism>
<dbReference type="AlphaFoldDB" id="A0A0V1I787"/>
<evidence type="ECO:0000313" key="2">
    <source>
        <dbReference type="Proteomes" id="UP000055024"/>
    </source>
</evidence>
<protein>
    <submittedName>
        <fullName evidence="1">Uncharacterized protein</fullName>
    </submittedName>
</protein>
<dbReference type="Proteomes" id="UP000055024">
    <property type="component" value="Unassembled WGS sequence"/>
</dbReference>
<keyword evidence="2" id="KW-1185">Reference proteome</keyword>
<sequence length="120" mass="13824">MLSFSSLFIICHRFTCSVYEARCLRRQASQPASQTDRQTSHAQLRLLNFVYWPVSRQANRFFKTATRRLAHHASVVPVGKLKGNTSHSKRPTTSQSIGALLSQQLQFEHATDRHQLFCHR</sequence>
<dbReference type="EMBL" id="JYDP01000003">
    <property type="protein sequence ID" value="KRZ18327.1"/>
    <property type="molecule type" value="Genomic_DNA"/>
</dbReference>
<gene>
    <name evidence="1" type="ORF">T11_15164</name>
</gene>